<dbReference type="InterPro" id="IPR024989">
    <property type="entry name" value="MFS_assoc_dom"/>
</dbReference>
<evidence type="ECO:0000256" key="5">
    <source>
        <dbReference type="ARBA" id="ARBA00022692"/>
    </source>
</evidence>
<evidence type="ECO:0000256" key="2">
    <source>
        <dbReference type="ARBA" id="ARBA00022448"/>
    </source>
</evidence>
<feature type="transmembrane region" description="Helical" evidence="8">
    <location>
        <begin position="293"/>
        <end position="314"/>
    </location>
</feature>
<comment type="subcellular location">
    <subcellularLocation>
        <location evidence="1">Cell inner membrane</location>
        <topology evidence="1">Multi-pass membrane protein</topology>
    </subcellularLocation>
</comment>
<evidence type="ECO:0000313" key="11">
    <source>
        <dbReference type="Proteomes" id="UP001596378"/>
    </source>
</evidence>
<reference evidence="11" key="1">
    <citation type="journal article" date="2019" name="Int. J. Syst. Evol. Microbiol.">
        <title>The Global Catalogue of Microorganisms (GCM) 10K type strain sequencing project: providing services to taxonomists for standard genome sequencing and annotation.</title>
        <authorList>
            <consortium name="The Broad Institute Genomics Platform"/>
            <consortium name="The Broad Institute Genome Sequencing Center for Infectious Disease"/>
            <person name="Wu L."/>
            <person name="Ma J."/>
        </authorList>
    </citation>
    <scope>NUCLEOTIDE SEQUENCE [LARGE SCALE GENOMIC DNA]</scope>
    <source>
        <strain evidence="11">KCTC 12907</strain>
    </source>
</reference>
<dbReference type="Gene3D" id="1.20.1250.20">
    <property type="entry name" value="MFS general substrate transporter like domains"/>
    <property type="match status" value="2"/>
</dbReference>
<accession>A0ABW2F9X9</accession>
<feature type="transmembrane region" description="Helical" evidence="8">
    <location>
        <begin position="40"/>
        <end position="62"/>
    </location>
</feature>
<dbReference type="SUPFAM" id="SSF103473">
    <property type="entry name" value="MFS general substrate transporter"/>
    <property type="match status" value="1"/>
</dbReference>
<feature type="transmembrane region" description="Helical" evidence="8">
    <location>
        <begin position="200"/>
        <end position="220"/>
    </location>
</feature>
<keyword evidence="5 8" id="KW-0812">Transmembrane</keyword>
<feature type="transmembrane region" description="Helical" evidence="8">
    <location>
        <begin position="74"/>
        <end position="92"/>
    </location>
</feature>
<feature type="domain" description="Major facilitator superfamily associated" evidence="9">
    <location>
        <begin position="11"/>
        <end position="365"/>
    </location>
</feature>
<keyword evidence="7 8" id="KW-0472">Membrane</keyword>
<keyword evidence="4" id="KW-0997">Cell inner membrane</keyword>
<comment type="caution">
    <text evidence="10">The sequence shown here is derived from an EMBL/GenBank/DDBJ whole genome shotgun (WGS) entry which is preliminary data.</text>
</comment>
<feature type="transmembrane region" description="Helical" evidence="8">
    <location>
        <begin position="270"/>
        <end position="287"/>
    </location>
</feature>
<dbReference type="EMBL" id="JBHTAI010000009">
    <property type="protein sequence ID" value="MFC7150035.1"/>
    <property type="molecule type" value="Genomic_DNA"/>
</dbReference>
<evidence type="ECO:0000256" key="3">
    <source>
        <dbReference type="ARBA" id="ARBA00022475"/>
    </source>
</evidence>
<keyword evidence="6 8" id="KW-1133">Transmembrane helix</keyword>
<evidence type="ECO:0000259" key="9">
    <source>
        <dbReference type="Pfam" id="PF12832"/>
    </source>
</evidence>
<dbReference type="Proteomes" id="UP001596378">
    <property type="component" value="Unassembled WGS sequence"/>
</dbReference>
<organism evidence="10 11">
    <name type="scientific">Cohnella cellulosilytica</name>
    <dbReference type="NCBI Taxonomy" id="986710"/>
    <lineage>
        <taxon>Bacteria</taxon>
        <taxon>Bacillati</taxon>
        <taxon>Bacillota</taxon>
        <taxon>Bacilli</taxon>
        <taxon>Bacillales</taxon>
        <taxon>Paenibacillaceae</taxon>
        <taxon>Cohnella</taxon>
    </lineage>
</organism>
<evidence type="ECO:0000256" key="7">
    <source>
        <dbReference type="ARBA" id="ARBA00023136"/>
    </source>
</evidence>
<evidence type="ECO:0000256" key="4">
    <source>
        <dbReference type="ARBA" id="ARBA00022519"/>
    </source>
</evidence>
<evidence type="ECO:0000313" key="10">
    <source>
        <dbReference type="EMBL" id="MFC7150035.1"/>
    </source>
</evidence>
<dbReference type="PANTHER" id="PTHR23522:SF10">
    <property type="entry name" value="3-PHENYLPROPIONIC ACID TRANSPORTER-RELATED"/>
    <property type="match status" value="1"/>
</dbReference>
<proteinExistence type="predicted"/>
<feature type="transmembrane region" description="Helical" evidence="8">
    <location>
        <begin position="12"/>
        <end position="34"/>
    </location>
</feature>
<feature type="transmembrane region" description="Helical" evidence="8">
    <location>
        <begin position="98"/>
        <end position="115"/>
    </location>
</feature>
<evidence type="ECO:0000256" key="1">
    <source>
        <dbReference type="ARBA" id="ARBA00004429"/>
    </source>
</evidence>
<dbReference type="RefSeq" id="WP_378046239.1">
    <property type="nucleotide sequence ID" value="NZ_JBHMDN010000010.1"/>
</dbReference>
<feature type="transmembrane region" description="Helical" evidence="8">
    <location>
        <begin position="366"/>
        <end position="385"/>
    </location>
</feature>
<keyword evidence="3" id="KW-1003">Cell membrane</keyword>
<evidence type="ECO:0000256" key="8">
    <source>
        <dbReference type="SAM" id="Phobius"/>
    </source>
</evidence>
<name>A0ABW2F9X9_9BACL</name>
<keyword evidence="2" id="KW-0813">Transport</keyword>
<evidence type="ECO:0000256" key="6">
    <source>
        <dbReference type="ARBA" id="ARBA00022989"/>
    </source>
</evidence>
<keyword evidence="11" id="KW-1185">Reference proteome</keyword>
<dbReference type="PANTHER" id="PTHR23522">
    <property type="entry name" value="BLL5896 PROTEIN"/>
    <property type="match status" value="1"/>
</dbReference>
<feature type="transmembrane region" description="Helical" evidence="8">
    <location>
        <begin position="240"/>
        <end position="258"/>
    </location>
</feature>
<gene>
    <name evidence="10" type="ORF">ACFQMJ_16030</name>
</gene>
<dbReference type="Pfam" id="PF12832">
    <property type="entry name" value="MFS_1_like"/>
    <property type="match status" value="1"/>
</dbReference>
<protein>
    <submittedName>
        <fullName evidence="10">MFS transporter</fullName>
    </submittedName>
</protein>
<feature type="transmembrane region" description="Helical" evidence="8">
    <location>
        <begin position="334"/>
        <end position="354"/>
    </location>
</feature>
<sequence>MTKRQPLQLHILRVFNFVMYGSLAVYGAFFSLYLKDIGVSPIKIGALLAGGPIVALVANPLWAYWADRMRNNRIVLILALIGAFATMQGVFFTDHEPLIYGAIFVYFIFQSPLFTQSNSLILNTIEGTRYKFGAFRMWGSLGWAITAAAVGPLIGYLGISKLWVVFDAAMLVAIAVAFLLPRGSEMPNAGASNKASYVQIFANGPFLALLIVGVLVSVPNSINVTFVALYIDQLGGSTSVVGWSMFATAFLEAPVFLLMDKYMKRTVKPMVAWLVVASLLYTVRWALMGVADTSMQIVAIQLMHCATFGVYYYVGTQLTSLLVPAAYRSSGQAIYGLTWGGVSGIIAGTAGGWMFQELGPQTMYRISSGITLVGTIAFCVMLRMVSQRRFDRRAEGNNMGA</sequence>
<dbReference type="InterPro" id="IPR036259">
    <property type="entry name" value="MFS_trans_sf"/>
</dbReference>
<feature type="transmembrane region" description="Helical" evidence="8">
    <location>
        <begin position="135"/>
        <end position="156"/>
    </location>
</feature>
<feature type="transmembrane region" description="Helical" evidence="8">
    <location>
        <begin position="162"/>
        <end position="180"/>
    </location>
</feature>